<evidence type="ECO:0000313" key="4">
    <source>
        <dbReference type="EMBL" id="MDO6414945.1"/>
    </source>
</evidence>
<dbReference type="SUPFAM" id="SSF103515">
    <property type="entry name" value="Autotransporter"/>
    <property type="match status" value="1"/>
</dbReference>
<gene>
    <name evidence="4" type="ORF">Q4F19_11180</name>
</gene>
<dbReference type="PROSITE" id="PS51257">
    <property type="entry name" value="PROKAR_LIPOPROTEIN"/>
    <property type="match status" value="1"/>
</dbReference>
<dbReference type="EMBL" id="JAUOTP010000004">
    <property type="protein sequence ID" value="MDO6414945.1"/>
    <property type="molecule type" value="Genomic_DNA"/>
</dbReference>
<dbReference type="Pfam" id="PF12951">
    <property type="entry name" value="PATR"/>
    <property type="match status" value="3"/>
</dbReference>
<feature type="domain" description="Autotransporter" evidence="3">
    <location>
        <begin position="1314"/>
        <end position="1590"/>
    </location>
</feature>
<dbReference type="Proteomes" id="UP001169764">
    <property type="component" value="Unassembled WGS sequence"/>
</dbReference>
<dbReference type="Pfam" id="PF03797">
    <property type="entry name" value="Autotransporter"/>
    <property type="match status" value="1"/>
</dbReference>
<dbReference type="InterPro" id="IPR011050">
    <property type="entry name" value="Pectin_lyase_fold/virulence"/>
</dbReference>
<dbReference type="InterPro" id="IPR005546">
    <property type="entry name" value="Autotransporte_beta"/>
</dbReference>
<evidence type="ECO:0000313" key="5">
    <source>
        <dbReference type="Proteomes" id="UP001169764"/>
    </source>
</evidence>
<dbReference type="PROSITE" id="PS51208">
    <property type="entry name" value="AUTOTRANSPORTER"/>
    <property type="match status" value="1"/>
</dbReference>
<evidence type="ECO:0000259" key="3">
    <source>
        <dbReference type="PROSITE" id="PS51208"/>
    </source>
</evidence>
<organism evidence="4 5">
    <name type="scientific">Sphingomonas natans</name>
    <dbReference type="NCBI Taxonomy" id="3063330"/>
    <lineage>
        <taxon>Bacteria</taxon>
        <taxon>Pseudomonadati</taxon>
        <taxon>Pseudomonadota</taxon>
        <taxon>Alphaproteobacteria</taxon>
        <taxon>Sphingomonadales</taxon>
        <taxon>Sphingomonadaceae</taxon>
        <taxon>Sphingomonas</taxon>
    </lineage>
</organism>
<reference evidence="4" key="1">
    <citation type="submission" date="2023-07" db="EMBL/GenBank/DDBJ databases">
        <authorList>
            <person name="Kim M."/>
        </authorList>
    </citation>
    <scope>NUCLEOTIDE SEQUENCE</scope>
    <source>
        <strain evidence="4">BIUV-7</strain>
    </source>
</reference>
<protein>
    <submittedName>
        <fullName evidence="4">Autotransporter domain-containing protein</fullName>
    </submittedName>
</protein>
<name>A0ABT8YBC6_9SPHN</name>
<feature type="signal peptide" evidence="2">
    <location>
        <begin position="1"/>
        <end position="38"/>
    </location>
</feature>
<dbReference type="Gene3D" id="2.160.20.20">
    <property type="match status" value="1"/>
</dbReference>
<accession>A0ABT8YBC6</accession>
<dbReference type="InterPro" id="IPR012332">
    <property type="entry name" value="Autotransporter_pectin_lyase_C"/>
</dbReference>
<dbReference type="InterPro" id="IPR036709">
    <property type="entry name" value="Autotransporte_beta_dom_sf"/>
</dbReference>
<proteinExistence type="predicted"/>
<dbReference type="SUPFAM" id="SSF51126">
    <property type="entry name" value="Pectin lyase-like"/>
    <property type="match status" value="1"/>
</dbReference>
<evidence type="ECO:0000256" key="2">
    <source>
        <dbReference type="SAM" id="SignalP"/>
    </source>
</evidence>
<dbReference type="RefSeq" id="WP_303542569.1">
    <property type="nucleotide sequence ID" value="NZ_JAUOTP010000004.1"/>
</dbReference>
<dbReference type="InterPro" id="IPR013425">
    <property type="entry name" value="Autotrns_rpt"/>
</dbReference>
<comment type="caution">
    <text evidence="4">The sequence shown here is derived from an EMBL/GenBank/DDBJ whole genome shotgun (WGS) entry which is preliminary data.</text>
</comment>
<feature type="chain" id="PRO_5045762427" evidence="2">
    <location>
        <begin position="39"/>
        <end position="1590"/>
    </location>
</feature>
<keyword evidence="1 2" id="KW-0732">Signal</keyword>
<dbReference type="SMART" id="SM00869">
    <property type="entry name" value="Autotransporter"/>
    <property type="match status" value="1"/>
</dbReference>
<dbReference type="Gene3D" id="2.40.128.130">
    <property type="entry name" value="Autotransporter beta-domain"/>
    <property type="match status" value="1"/>
</dbReference>
<evidence type="ECO:0000256" key="1">
    <source>
        <dbReference type="ARBA" id="ARBA00022729"/>
    </source>
</evidence>
<keyword evidence="5" id="KW-1185">Reference proteome</keyword>
<sequence length="1590" mass="153371">MIIVARRVAGNRGRARAIRCAALLGTAIGCSWSLPASAEKVVFNGSGNFSATRSDTLTDTAQVVDVRTTTGNILLDFANLQAASATNGSALFANVTTAGTIGVTTGMVNVTGANSTNGVNISGTNGNINLVAGTTTANTNNNDRAINVTSPAGNITITSTRAVGSLRGISTSDGTGAALPTGTTTINSGIATANGTGQVNAIVAQGATVIVNSGTASLTNASGNGGGAIFVQAGAGGATIKSTAVNLSGVNQAGIQANLSDNGSVNVDSGTITATQSATGINTDTTGGGGTSTIKSGTISLASNSTGIQVDAGSGATSVDSGTITGSGTFDTGIVVNAGTGATSIRSDTIAFSAAGGNGISVTGGETGSGAITIVSNKINSTSQAIESYFTGGTNGALTVSSNTITGTGSGISLNNDGAISLTSGTIALTTTAAGVNSLQGLGITAVASGTAAATITSGSIVYTGTGNTFGIQLQAVGGGTGTINSGTVSVIGNGGYGINGVSTTGALTIVSTGDVTTTGTTRYVTGVVNAANARYADGIDALSDTGAITVSSAGTISTSGATARGIDVEAGRARNNFGTPSGAISTAAISVTNTGTVKTTGATSNAINILADNNIVTLTSANVSTTGANSAGINVSSNAGAITVATGNVTTTGANSDAVHIVSASGPITVNVTGALSAANGTGLFIDPPAAVNVTIASGASAKGSVAGLSTVGATNNIVNLGTVSTSGTGAAIVATGITTVDNSGVIAAGSGGVAVQLGATNDSVILRNGSAVTGTIAGGGGTDAAILAGTSAAASSSQTVATFTGFDRLTVQSGYWTAPASGGSAFNSATIASGASLENVNGATGLAGVTAPTIIDNGTLVVRSSSASAGSTFGATQITGSGAVLLTGAGTVRLDGVNSLANTGATTIDGGTTAIITGTQGGNFATTPTGTLQVGAGGTTGVFTGSLANNGTLVVNRSDDYVFTGAVSGAGTINKSGSGKLTFGTNFAFTGTTNILAGSIKLSTPVAATTELAVEGAGQLDLSGTTQVVAELAGVSSAASVNIAGGALTVNQATSTSFAGNLTGNGSLTKTGAGRLNLTGVDTYTGPTTVSGGTLSVNGSIVSPTTVTSGGTLGGTGNVASVTIGSGGTYAPGNSIGTQTVNGNVVFQAGSTFAVEANAAGQADRINATGTATLAGAVRVLPDATGTYANLTSYTILTAAGGVSGTFTGTSSSLAYLTPLLSYGANAVTLTLARNDVSFASIAADANQASVGAAVQSRGLGNTLYNYTLGLSAAGARTAFTALAGEIHASLPTALLVEGQEVGRAVLSRASTTGDGVGVWGQAMYGLVESASRQGVASSRTDRRGGIAGIDIGHDGLRFGAAGGYLVSDMGLRGRASHADIDTKLLTAYASWSRDAVMLAGGVSYSWHDVSTRRSVNVGTIGGLQVAKYDADTAQIFGTASYGVTRGAATFAPFLGYSHLRTHRDGFAETGSAVALTVASSTRSIDVLQAGAKMYGTAPLGSATLLPHVAISYQRYWGNTLGIENANFGGTGTGFSIVGARTGKDALRVEGGSDIRFGDAFRLGASAFGQTSGAIGEYGARASISYSF</sequence>